<dbReference type="GO" id="GO:0003677">
    <property type="term" value="F:DNA binding"/>
    <property type="evidence" value="ECO:0007669"/>
    <property type="project" value="UniProtKB-UniRule"/>
</dbReference>
<dbReference type="GO" id="GO:0046872">
    <property type="term" value="F:metal ion binding"/>
    <property type="evidence" value="ECO:0007669"/>
    <property type="project" value="UniProtKB-KW"/>
</dbReference>
<dbReference type="EMBL" id="CP091092">
    <property type="protein sequence ID" value="WFN36034.1"/>
    <property type="molecule type" value="Genomic_DNA"/>
</dbReference>
<dbReference type="SMART" id="SM00662">
    <property type="entry name" value="RPOLD"/>
    <property type="match status" value="1"/>
</dbReference>
<dbReference type="Gene3D" id="3.30.70.3110">
    <property type="match status" value="1"/>
</dbReference>
<dbReference type="SUPFAM" id="SSF56553">
    <property type="entry name" value="Insert subdomain of RNA polymerase alpha subunit"/>
    <property type="match status" value="1"/>
</dbReference>
<dbReference type="Pfam" id="PF00037">
    <property type="entry name" value="Fer4"/>
    <property type="match status" value="1"/>
</dbReference>
<dbReference type="AlphaFoldDB" id="A0AAF0FW22"/>
<dbReference type="GO" id="GO:0016491">
    <property type="term" value="F:oxidoreductase activity"/>
    <property type="evidence" value="ECO:0007669"/>
    <property type="project" value="UniProtKB-ARBA"/>
</dbReference>
<dbReference type="PROSITE" id="PS00198">
    <property type="entry name" value="4FE4S_FER_1"/>
    <property type="match status" value="1"/>
</dbReference>
<evidence type="ECO:0000313" key="8">
    <source>
        <dbReference type="Proteomes" id="UP001218895"/>
    </source>
</evidence>
<sequence length="273" mass="29481">MDIAFSRLEGEVAKFVISGANPAFANSLRRTMIGEVPKLAIEDVMIYDNSSALFDEMLAHRLGLIPLKTNLSEYKKKSECSCEGKGCSACEAIYTISIEGPCVVKTSDLLAQNPEASPVSPNIPIVSLEAGQKVVLEAHAEINTGLEHAKWQPTLACGYKSYPVIKIDERCDACGHCVDECPRDVLKLNKKSVEVIEGKLIDCSMCRLCEKACMASGIKNSAIKVEPDTTKFIFVVESDGSLPVKEIILIGLNNLKGKSDSLVDVLTNISGAI</sequence>
<dbReference type="Gene3D" id="3.30.1360.10">
    <property type="entry name" value="RNA polymerase, RBP11-like subunit"/>
    <property type="match status" value="1"/>
</dbReference>
<dbReference type="GO" id="GO:0000428">
    <property type="term" value="C:DNA-directed RNA polymerase complex"/>
    <property type="evidence" value="ECO:0007669"/>
    <property type="project" value="UniProtKB-KW"/>
</dbReference>
<keyword evidence="5" id="KW-0479">Metal-binding</keyword>
<dbReference type="InterPro" id="IPR017896">
    <property type="entry name" value="4Fe4S_Fe-S-bd"/>
</dbReference>
<evidence type="ECO:0000256" key="1">
    <source>
        <dbReference type="ARBA" id="ARBA00022478"/>
    </source>
</evidence>
<dbReference type="InterPro" id="IPR036643">
    <property type="entry name" value="RNApol_insert_sf"/>
</dbReference>
<keyword evidence="5" id="KW-0003">3Fe-4S</keyword>
<dbReference type="InterPro" id="IPR011263">
    <property type="entry name" value="DNA-dir_RNA_pol_RpoA/D/Rpb3"/>
</dbReference>
<keyword evidence="5" id="KW-0411">Iron-sulfur</keyword>
<evidence type="ECO:0000259" key="6">
    <source>
        <dbReference type="PROSITE" id="PS51379"/>
    </source>
</evidence>
<evidence type="ECO:0000256" key="4">
    <source>
        <dbReference type="ARBA" id="ARBA00025804"/>
    </source>
</evidence>
<dbReference type="HAMAP" id="MF_00320">
    <property type="entry name" value="RNApol_arch_Rpo3"/>
    <property type="match status" value="1"/>
</dbReference>
<dbReference type="Gene3D" id="2.170.120.12">
    <property type="entry name" value="DNA-directed RNA polymerase, insert domain"/>
    <property type="match status" value="1"/>
</dbReference>
<dbReference type="GO" id="GO:0006351">
    <property type="term" value="P:DNA-templated transcription"/>
    <property type="evidence" value="ECO:0007669"/>
    <property type="project" value="UniProtKB-UniRule"/>
</dbReference>
<feature type="binding site" evidence="5">
    <location>
        <position position="209"/>
    </location>
    <ligand>
        <name>[3Fe-4S] cluster</name>
        <dbReference type="ChEBI" id="CHEBI:21137"/>
    </ligand>
</feature>
<dbReference type="InterPro" id="IPR050518">
    <property type="entry name" value="Rpo3/RPB3_RNA_Pol_subunit"/>
</dbReference>
<keyword evidence="3 5" id="KW-0804">Transcription</keyword>
<proteinExistence type="inferred from homology"/>
<accession>A0AAF0FW22</accession>
<gene>
    <name evidence="5" type="primary">rpo3</name>
    <name evidence="5" type="synonym">rpoD</name>
    <name evidence="7" type="ORF">L1994_07705</name>
</gene>
<dbReference type="CDD" id="cd07030">
    <property type="entry name" value="RNAP_D"/>
    <property type="match status" value="1"/>
</dbReference>
<keyword evidence="5" id="KW-0408">Iron</keyword>
<keyword evidence="2 5" id="KW-0963">Cytoplasm</keyword>
<comment type="subcellular location">
    <subcellularLocation>
        <location evidence="5">Cytoplasm</location>
    </subcellularLocation>
</comment>
<dbReference type="PROSITE" id="PS51379">
    <property type="entry name" value="4FE4S_FER_2"/>
    <property type="match status" value="1"/>
</dbReference>
<keyword evidence="8" id="KW-1185">Reference proteome</keyword>
<dbReference type="Proteomes" id="UP001218895">
    <property type="component" value="Chromosome"/>
</dbReference>
<dbReference type="PROSITE" id="PS00446">
    <property type="entry name" value="RNA_POL_D_30KD"/>
    <property type="match status" value="1"/>
</dbReference>
<dbReference type="GO" id="GO:0051538">
    <property type="term" value="F:3 iron, 4 sulfur cluster binding"/>
    <property type="evidence" value="ECO:0007669"/>
    <property type="project" value="UniProtKB-KW"/>
</dbReference>
<keyword evidence="1 5" id="KW-0240">DNA-directed RNA polymerase</keyword>
<dbReference type="EC" id="2.7.7.6" evidence="5"/>
<evidence type="ECO:0000256" key="2">
    <source>
        <dbReference type="ARBA" id="ARBA00022490"/>
    </source>
</evidence>
<dbReference type="InterPro" id="IPR001514">
    <property type="entry name" value="DNA-dir_RNA_pol_30-40kDasu_CS"/>
</dbReference>
<dbReference type="GO" id="GO:0003899">
    <property type="term" value="F:DNA-directed RNA polymerase activity"/>
    <property type="evidence" value="ECO:0007669"/>
    <property type="project" value="UniProtKB-UniRule"/>
</dbReference>
<evidence type="ECO:0000313" key="7">
    <source>
        <dbReference type="EMBL" id="WFN36034.1"/>
    </source>
</evidence>
<dbReference type="GO" id="GO:0046983">
    <property type="term" value="F:protein dimerization activity"/>
    <property type="evidence" value="ECO:0007669"/>
    <property type="project" value="InterPro"/>
</dbReference>
<dbReference type="GO" id="GO:0005737">
    <property type="term" value="C:cytoplasm"/>
    <property type="evidence" value="ECO:0007669"/>
    <property type="project" value="UniProtKB-SubCell"/>
</dbReference>
<evidence type="ECO:0000256" key="3">
    <source>
        <dbReference type="ARBA" id="ARBA00023163"/>
    </source>
</evidence>
<feature type="binding site" evidence="5">
    <location>
        <position position="203"/>
    </location>
    <ligand>
        <name>[3Fe-4S] cluster</name>
        <dbReference type="ChEBI" id="CHEBI:21137"/>
    </ligand>
</feature>
<comment type="catalytic activity">
    <reaction evidence="5">
        <text>RNA(n) + a ribonucleoside 5'-triphosphate = RNA(n+1) + diphosphate</text>
        <dbReference type="Rhea" id="RHEA:21248"/>
        <dbReference type="Rhea" id="RHEA-COMP:14527"/>
        <dbReference type="Rhea" id="RHEA-COMP:17342"/>
        <dbReference type="ChEBI" id="CHEBI:33019"/>
        <dbReference type="ChEBI" id="CHEBI:61557"/>
        <dbReference type="ChEBI" id="CHEBI:140395"/>
        <dbReference type="EC" id="2.7.7.6"/>
    </reaction>
</comment>
<dbReference type="SUPFAM" id="SSF55257">
    <property type="entry name" value="RBP11-like subunits of RNA polymerase"/>
    <property type="match status" value="1"/>
</dbReference>
<name>A0AAF0FW22_9EURY</name>
<dbReference type="InterPro" id="IPR036603">
    <property type="entry name" value="RBP11-like"/>
</dbReference>
<comment type="function">
    <text evidence="5">DNA-dependent RNA polymerase (RNAP) catalyzes the transcription of DNA into RNA using the four ribonucleoside triphosphates as substrates.</text>
</comment>
<dbReference type="PANTHER" id="PTHR11800">
    <property type="entry name" value="DNA-DIRECTED RNA POLYMERASE"/>
    <property type="match status" value="1"/>
</dbReference>
<dbReference type="Pfam" id="PF01000">
    <property type="entry name" value="RNA_pol_A_bac"/>
    <property type="match status" value="1"/>
</dbReference>
<dbReference type="KEGG" id="manq:L1994_07705"/>
<feature type="domain" description="4Fe-4S ferredoxin-type" evidence="6">
    <location>
        <begin position="163"/>
        <end position="191"/>
    </location>
</feature>
<dbReference type="InterPro" id="IPR011262">
    <property type="entry name" value="DNA-dir_RNA_pol_insert"/>
</dbReference>
<dbReference type="InterPro" id="IPR022842">
    <property type="entry name" value="RNAP_Rpo3/Rpb3/RPAC1"/>
</dbReference>
<dbReference type="NCBIfam" id="NF001988">
    <property type="entry name" value="PRK00783.1"/>
    <property type="match status" value="1"/>
</dbReference>
<dbReference type="GeneID" id="79950273"/>
<dbReference type="RefSeq" id="WP_278098872.1">
    <property type="nucleotide sequence ID" value="NZ_CP091092.1"/>
</dbReference>
<comment type="subunit">
    <text evidence="5">Part of the RNA polymerase complex.</text>
</comment>
<dbReference type="InterPro" id="IPR017900">
    <property type="entry name" value="4Fe4S_Fe_S_CS"/>
</dbReference>
<dbReference type="Pfam" id="PF01193">
    <property type="entry name" value="RNA_pol_L"/>
    <property type="match status" value="1"/>
</dbReference>
<keyword evidence="5 7" id="KW-0548">Nucleotidyltransferase</keyword>
<protein>
    <recommendedName>
        <fullName evidence="5">DNA-directed RNA polymerase subunit Rpo3</fullName>
        <ecNumber evidence="5">2.7.7.6</ecNumber>
    </recommendedName>
    <alternativeName>
        <fullName evidence="5">DNA-directed RNA polymerase subunit D</fullName>
    </alternativeName>
</protein>
<feature type="binding site" evidence="5">
    <location>
        <position position="206"/>
    </location>
    <ligand>
        <name>[3Fe-4S] cluster</name>
        <dbReference type="ChEBI" id="CHEBI:21137"/>
    </ligand>
</feature>
<dbReference type="PANTHER" id="PTHR11800:SF2">
    <property type="entry name" value="DNA-DIRECTED RNA POLYMERASE II SUBUNIT RPB3"/>
    <property type="match status" value="1"/>
</dbReference>
<comment type="cofactor">
    <cofactor evidence="5">
        <name>[3Fe-4S] cluster</name>
        <dbReference type="ChEBI" id="CHEBI:21137"/>
    </cofactor>
    <text evidence="5">Binds 1 [3Fe-4S] cluster.</text>
</comment>
<reference evidence="7" key="1">
    <citation type="submission" date="2022-01" db="EMBL/GenBank/DDBJ databases">
        <title>Complete genome of Methanomicrobium antiquum DSM 21220.</title>
        <authorList>
            <person name="Chen S.-C."/>
            <person name="You Y.-T."/>
            <person name="Zhou Y.-Z."/>
            <person name="Lai M.-C."/>
        </authorList>
    </citation>
    <scope>NUCLEOTIDE SEQUENCE</scope>
    <source>
        <strain evidence="7">DSM 21220</strain>
    </source>
</reference>
<comment type="similarity">
    <text evidence="4 5">Belongs to the archaeal Rpo3/eukaryotic RPB3 RNA polymerase subunit family.</text>
</comment>
<evidence type="ECO:0000256" key="5">
    <source>
        <dbReference type="HAMAP-Rule" id="MF_00320"/>
    </source>
</evidence>
<keyword evidence="5 7" id="KW-0808">Transferase</keyword>
<organism evidence="7 8">
    <name type="scientific">Methanomicrobium antiquum</name>
    <dbReference type="NCBI Taxonomy" id="487686"/>
    <lineage>
        <taxon>Archaea</taxon>
        <taxon>Methanobacteriati</taxon>
        <taxon>Methanobacteriota</taxon>
        <taxon>Stenosarchaea group</taxon>
        <taxon>Methanomicrobia</taxon>
        <taxon>Methanomicrobiales</taxon>
        <taxon>Methanomicrobiaceae</taxon>
        <taxon>Methanomicrobium</taxon>
    </lineage>
</organism>